<organism evidence="4 5">
    <name type="scientific">Actinomadura montaniterrae</name>
    <dbReference type="NCBI Taxonomy" id="1803903"/>
    <lineage>
        <taxon>Bacteria</taxon>
        <taxon>Bacillati</taxon>
        <taxon>Actinomycetota</taxon>
        <taxon>Actinomycetes</taxon>
        <taxon>Streptosporangiales</taxon>
        <taxon>Thermomonosporaceae</taxon>
        <taxon>Actinomadura</taxon>
    </lineage>
</organism>
<dbReference type="InterPro" id="IPR011032">
    <property type="entry name" value="GroES-like_sf"/>
</dbReference>
<evidence type="ECO:0000256" key="2">
    <source>
        <dbReference type="ARBA" id="ARBA00023002"/>
    </source>
</evidence>
<dbReference type="SMART" id="SM00829">
    <property type="entry name" value="PKS_ER"/>
    <property type="match status" value="1"/>
</dbReference>
<dbReference type="Gene3D" id="3.40.50.720">
    <property type="entry name" value="NAD(P)-binding Rossmann-like Domain"/>
    <property type="match status" value="1"/>
</dbReference>
<name>A0A6L3VTW7_9ACTN</name>
<dbReference type="Gene3D" id="3.90.180.10">
    <property type="entry name" value="Medium-chain alcohol dehydrogenases, catalytic domain"/>
    <property type="match status" value="1"/>
</dbReference>
<sequence length="311" mass="32028">MRVAGFGAPGGPDVLRTMEIATPEAGPGEVRVRVRAAGVQPFDLAVREGWTPPGTPEGFPRVPGNEFAGTVDQVGDGVTGFRPGDEVMGNCRLNAYAEYVVVPAAAVTAKPAGMPWEVAGGFPAAVMTPHIALEEMSVGSGDTLLVHAAAGGVGAVAVQLARIAGATVVGTASEANHDYLRSLGAIPVAYGDGLEERVRDAAPGGIDAALDGAGGDALEVSLKLVRDRNRIITLVEHARAAELGVRVTPDKRSSARVAEAARFYAEGRLSLHVRATFPLGRAADAHREVATGHGRGKVVLMVPDEGRDDVA</sequence>
<dbReference type="AlphaFoldDB" id="A0A6L3VTW7"/>
<evidence type="ECO:0000313" key="4">
    <source>
        <dbReference type="EMBL" id="KAB2381312.1"/>
    </source>
</evidence>
<dbReference type="InterPro" id="IPR013154">
    <property type="entry name" value="ADH-like_N"/>
</dbReference>
<dbReference type="CDD" id="cd05289">
    <property type="entry name" value="MDR_like_2"/>
    <property type="match status" value="1"/>
</dbReference>
<dbReference type="GO" id="GO:0008270">
    <property type="term" value="F:zinc ion binding"/>
    <property type="evidence" value="ECO:0007669"/>
    <property type="project" value="InterPro"/>
</dbReference>
<dbReference type="PANTHER" id="PTHR48106">
    <property type="entry name" value="QUINONE OXIDOREDUCTASE PIG3-RELATED"/>
    <property type="match status" value="1"/>
</dbReference>
<dbReference type="SUPFAM" id="SSF50129">
    <property type="entry name" value="GroES-like"/>
    <property type="match status" value="1"/>
</dbReference>
<protein>
    <submittedName>
        <fullName evidence="4">NADP-dependent oxidoreductase</fullName>
    </submittedName>
</protein>
<keyword evidence="1" id="KW-0521">NADP</keyword>
<keyword evidence="5" id="KW-1185">Reference proteome</keyword>
<keyword evidence="2" id="KW-0560">Oxidoreductase</keyword>
<comment type="caution">
    <text evidence="4">The sequence shown here is derived from an EMBL/GenBank/DDBJ whole genome shotgun (WGS) entry which is preliminary data.</text>
</comment>
<dbReference type="OrthoDB" id="2665481at2"/>
<evidence type="ECO:0000313" key="5">
    <source>
        <dbReference type="Proteomes" id="UP000483004"/>
    </source>
</evidence>
<dbReference type="SUPFAM" id="SSF51735">
    <property type="entry name" value="NAD(P)-binding Rossmann-fold domains"/>
    <property type="match status" value="1"/>
</dbReference>
<reference evidence="4 5" key="1">
    <citation type="submission" date="2019-09" db="EMBL/GenBank/DDBJ databases">
        <title>Actinomadura physcomitrii sp. nov., a novel actinomycete isolated from moss [Physcomitrium sphaericum (Ludw) Fuernr].</title>
        <authorList>
            <person name="Liu C."/>
            <person name="Zhuang X."/>
        </authorList>
    </citation>
    <scope>NUCLEOTIDE SEQUENCE [LARGE SCALE GENOMIC DNA]</scope>
    <source>
        <strain evidence="4 5">CYP1-1B</strain>
    </source>
</reference>
<dbReference type="RefSeq" id="WP_151540838.1">
    <property type="nucleotide sequence ID" value="NZ_WBMR01000038.1"/>
</dbReference>
<dbReference type="EMBL" id="WBMR01000038">
    <property type="protein sequence ID" value="KAB2381312.1"/>
    <property type="molecule type" value="Genomic_DNA"/>
</dbReference>
<gene>
    <name evidence="4" type="ORF">F9B16_15855</name>
</gene>
<dbReference type="InterPro" id="IPR036291">
    <property type="entry name" value="NAD(P)-bd_dom_sf"/>
</dbReference>
<dbReference type="GO" id="GO:0016651">
    <property type="term" value="F:oxidoreductase activity, acting on NAD(P)H"/>
    <property type="evidence" value="ECO:0007669"/>
    <property type="project" value="TreeGrafter"/>
</dbReference>
<dbReference type="InterPro" id="IPR020843">
    <property type="entry name" value="ER"/>
</dbReference>
<evidence type="ECO:0000256" key="1">
    <source>
        <dbReference type="ARBA" id="ARBA00022857"/>
    </source>
</evidence>
<dbReference type="Pfam" id="PF08240">
    <property type="entry name" value="ADH_N"/>
    <property type="match status" value="1"/>
</dbReference>
<feature type="domain" description="Enoyl reductase (ER)" evidence="3">
    <location>
        <begin position="10"/>
        <end position="300"/>
    </location>
</feature>
<dbReference type="InterPro" id="IPR002364">
    <property type="entry name" value="Quin_OxRdtase/zeta-crystal_CS"/>
</dbReference>
<dbReference type="GO" id="GO:0070402">
    <property type="term" value="F:NADPH binding"/>
    <property type="evidence" value="ECO:0007669"/>
    <property type="project" value="TreeGrafter"/>
</dbReference>
<accession>A0A6L3VTW7</accession>
<dbReference type="Proteomes" id="UP000483004">
    <property type="component" value="Unassembled WGS sequence"/>
</dbReference>
<evidence type="ECO:0000259" key="3">
    <source>
        <dbReference type="SMART" id="SM00829"/>
    </source>
</evidence>
<dbReference type="Pfam" id="PF13602">
    <property type="entry name" value="ADH_zinc_N_2"/>
    <property type="match status" value="1"/>
</dbReference>
<proteinExistence type="predicted"/>
<dbReference type="PROSITE" id="PS01162">
    <property type="entry name" value="QOR_ZETA_CRYSTAL"/>
    <property type="match status" value="1"/>
</dbReference>